<name>A0ABN7BB36_9HEMI</name>
<sequence>MLRANGYPRSMIGRLMAEWSSRVRNTDDGQIDDAAQNDADRDDVGVPGGPPKIFMGLTYVQGISPKLKALLKKDVLNVSVVFKYVNKVSRLHTKLKAADPIQLQSGVVYKVNCKDCPACYVGHTISYLKVRMARHGRDCRNEHEEGTMLSQHAIEMGHGFDFENVSVEDRERKRGRREFKEKLHIMLNENCCNKRTDVNGISSVYAGILADIKAART</sequence>
<keyword evidence="2" id="KW-1185">Reference proteome</keyword>
<reference evidence="1 2" key="1">
    <citation type="submission" date="2023-09" db="EMBL/GenBank/DDBJ databases">
        <title>Nesidiocoris tenuis whole genome shotgun sequence.</title>
        <authorList>
            <person name="Shibata T."/>
            <person name="Shimoda M."/>
            <person name="Kobayashi T."/>
            <person name="Uehara T."/>
        </authorList>
    </citation>
    <scope>NUCLEOTIDE SEQUENCE [LARGE SCALE GENOMIC DNA]</scope>
    <source>
        <strain evidence="1 2">Japan</strain>
    </source>
</reference>
<evidence type="ECO:0008006" key="3">
    <source>
        <dbReference type="Google" id="ProtNLM"/>
    </source>
</evidence>
<dbReference type="EMBL" id="AP028921">
    <property type="protein sequence ID" value="BET01601.1"/>
    <property type="molecule type" value="Genomic_DNA"/>
</dbReference>
<evidence type="ECO:0000313" key="1">
    <source>
        <dbReference type="EMBL" id="BET01601.1"/>
    </source>
</evidence>
<proteinExistence type="predicted"/>
<dbReference type="InterPro" id="IPR035901">
    <property type="entry name" value="GIY-YIG_endonuc_sf"/>
</dbReference>
<dbReference type="CDD" id="cd10442">
    <property type="entry name" value="GIY-YIG_PLEs"/>
    <property type="match status" value="1"/>
</dbReference>
<protein>
    <recommendedName>
        <fullName evidence="3">GIY-YIG domain-containing protein</fullName>
    </recommendedName>
</protein>
<evidence type="ECO:0000313" key="2">
    <source>
        <dbReference type="Proteomes" id="UP001307889"/>
    </source>
</evidence>
<organism evidence="1 2">
    <name type="scientific">Nesidiocoris tenuis</name>
    <dbReference type="NCBI Taxonomy" id="355587"/>
    <lineage>
        <taxon>Eukaryota</taxon>
        <taxon>Metazoa</taxon>
        <taxon>Ecdysozoa</taxon>
        <taxon>Arthropoda</taxon>
        <taxon>Hexapoda</taxon>
        <taxon>Insecta</taxon>
        <taxon>Pterygota</taxon>
        <taxon>Neoptera</taxon>
        <taxon>Paraneoptera</taxon>
        <taxon>Hemiptera</taxon>
        <taxon>Heteroptera</taxon>
        <taxon>Panheteroptera</taxon>
        <taxon>Cimicomorpha</taxon>
        <taxon>Miridae</taxon>
        <taxon>Dicyphina</taxon>
        <taxon>Nesidiocoris</taxon>
    </lineage>
</organism>
<accession>A0ABN7BB36</accession>
<dbReference type="Proteomes" id="UP001307889">
    <property type="component" value="Chromosome 13"/>
</dbReference>
<gene>
    <name evidence="1" type="ORF">NTJ_14417</name>
</gene>
<dbReference type="Gene3D" id="3.40.1440.10">
    <property type="entry name" value="GIY-YIG endonuclease"/>
    <property type="match status" value="1"/>
</dbReference>